<reference evidence="4" key="1">
    <citation type="submission" date="2015-07" db="EMBL/GenBank/DDBJ databases">
        <title>Draft Genome Sequence of Roseovarius tolerans EL-164, a producer of N-Acylated Alanine Methyl Esters (NAMEs).</title>
        <authorList>
            <person name="Voget S."/>
            <person name="Bruns H."/>
            <person name="Wagner-Doebler I."/>
            <person name="Schulz S."/>
            <person name="Daniel R."/>
        </authorList>
    </citation>
    <scope>NUCLEOTIDE SEQUENCE [LARGE SCALE GENOMIC DNA]</scope>
    <source>
        <strain evidence="4">EL-164</strain>
    </source>
</reference>
<dbReference type="PATRIC" id="fig|74031.6.peg.709"/>
<sequence>MIKVLILIFLPHCFGYGDINGREICLSSTFKVESSFKKFRDFVAIVACRKNVFKENVYINHEIHPTKPINYKWGIKASQQSSFRSGVTRNVPKPIFMIVTRENLSIYTHFYVQGGRLPAVFHSNQNLYEGVLFDGMQNTFHAFYRKVSFDLRLTNAGSLTRHILSGQQSAPNIENTDSSNSSHKSRYYQHPERPKRHFSLGYKVFLSALVLVCGFYYATYAFRLGGSVKPETGAAYLLLGVGGIGLGIGRLFGYGFAILPP</sequence>
<organism evidence="3 4">
    <name type="scientific">Roseovarius tolerans</name>
    <dbReference type="NCBI Taxonomy" id="74031"/>
    <lineage>
        <taxon>Bacteria</taxon>
        <taxon>Pseudomonadati</taxon>
        <taxon>Pseudomonadota</taxon>
        <taxon>Alphaproteobacteria</taxon>
        <taxon>Rhodobacterales</taxon>
        <taxon>Roseobacteraceae</taxon>
        <taxon>Roseovarius</taxon>
    </lineage>
</organism>
<gene>
    <name evidence="3" type="ORF">ROTO_06900</name>
</gene>
<name>A0A0L6CYR9_9RHOB</name>
<feature type="transmembrane region" description="Helical" evidence="2">
    <location>
        <begin position="200"/>
        <end position="222"/>
    </location>
</feature>
<dbReference type="EMBL" id="LGVV01000006">
    <property type="protein sequence ID" value="KNX42623.1"/>
    <property type="molecule type" value="Genomic_DNA"/>
</dbReference>
<keyword evidence="2" id="KW-0472">Membrane</keyword>
<dbReference type="AlphaFoldDB" id="A0A0L6CYR9"/>
<accession>A0A0L6CYR9</accession>
<feature type="transmembrane region" description="Helical" evidence="2">
    <location>
        <begin position="234"/>
        <end position="259"/>
    </location>
</feature>
<protein>
    <submittedName>
        <fullName evidence="3">Uncharacterized protein</fullName>
    </submittedName>
</protein>
<evidence type="ECO:0000313" key="4">
    <source>
        <dbReference type="Proteomes" id="UP000037046"/>
    </source>
</evidence>
<feature type="compositionally biased region" description="Polar residues" evidence="1">
    <location>
        <begin position="169"/>
        <end position="182"/>
    </location>
</feature>
<evidence type="ECO:0000256" key="1">
    <source>
        <dbReference type="SAM" id="MobiDB-lite"/>
    </source>
</evidence>
<feature type="region of interest" description="Disordered" evidence="1">
    <location>
        <begin position="169"/>
        <end position="188"/>
    </location>
</feature>
<evidence type="ECO:0000256" key="2">
    <source>
        <dbReference type="SAM" id="Phobius"/>
    </source>
</evidence>
<evidence type="ECO:0000313" key="3">
    <source>
        <dbReference type="EMBL" id="KNX42623.1"/>
    </source>
</evidence>
<keyword evidence="2" id="KW-0812">Transmembrane</keyword>
<keyword evidence="2" id="KW-1133">Transmembrane helix</keyword>
<proteinExistence type="predicted"/>
<keyword evidence="4" id="KW-1185">Reference proteome</keyword>
<dbReference type="Proteomes" id="UP000037046">
    <property type="component" value="Unassembled WGS sequence"/>
</dbReference>
<comment type="caution">
    <text evidence="3">The sequence shown here is derived from an EMBL/GenBank/DDBJ whole genome shotgun (WGS) entry which is preliminary data.</text>
</comment>